<organism evidence="3 4">
    <name type="scientific">Entomortierella parvispora</name>
    <dbReference type="NCBI Taxonomy" id="205924"/>
    <lineage>
        <taxon>Eukaryota</taxon>
        <taxon>Fungi</taxon>
        <taxon>Fungi incertae sedis</taxon>
        <taxon>Mucoromycota</taxon>
        <taxon>Mortierellomycotina</taxon>
        <taxon>Mortierellomycetes</taxon>
        <taxon>Mortierellales</taxon>
        <taxon>Mortierellaceae</taxon>
        <taxon>Entomortierella</taxon>
    </lineage>
</organism>
<feature type="domain" description="Dienelactone hydrolase" evidence="2">
    <location>
        <begin position="17"/>
        <end position="135"/>
    </location>
</feature>
<dbReference type="InterPro" id="IPR029058">
    <property type="entry name" value="AB_hydrolase_fold"/>
</dbReference>
<reference evidence="3" key="1">
    <citation type="submission" date="2021-11" db="EMBL/GenBank/DDBJ databases">
        <authorList>
            <person name="Herlambang A."/>
            <person name="Guo Y."/>
            <person name="Takashima Y."/>
            <person name="Nishizawa T."/>
        </authorList>
    </citation>
    <scope>NUCLEOTIDE SEQUENCE</scope>
    <source>
        <strain evidence="3">E1425</strain>
    </source>
</reference>
<comment type="caution">
    <text evidence="3">The sequence shown here is derived from an EMBL/GenBank/DDBJ whole genome shotgun (WGS) entry which is preliminary data.</text>
</comment>
<protein>
    <recommendedName>
        <fullName evidence="2">Dienelactone hydrolase domain-containing protein</fullName>
    </recommendedName>
</protein>
<dbReference type="Gene3D" id="1.10.10.800">
    <property type="match status" value="1"/>
</dbReference>
<dbReference type="AlphaFoldDB" id="A0A9P3HGD0"/>
<evidence type="ECO:0000313" key="4">
    <source>
        <dbReference type="Proteomes" id="UP000827284"/>
    </source>
</evidence>
<dbReference type="InterPro" id="IPR051411">
    <property type="entry name" value="Polyketide_trans_af380"/>
</dbReference>
<accession>A0A9P3HGD0</accession>
<dbReference type="InterPro" id="IPR002925">
    <property type="entry name" value="Dienelactn_hydro"/>
</dbReference>
<keyword evidence="4" id="KW-1185">Reference proteome</keyword>
<dbReference type="OrthoDB" id="2498029at2759"/>
<evidence type="ECO:0000256" key="1">
    <source>
        <dbReference type="ARBA" id="ARBA00029464"/>
    </source>
</evidence>
<reference evidence="3" key="2">
    <citation type="journal article" date="2022" name="Microbiol. Resour. Announc.">
        <title>Whole-Genome Sequence of Entomortierella parvispora E1425, a Mucoromycotan Fungus Associated with Burkholderiaceae-Related Endosymbiotic Bacteria.</title>
        <authorList>
            <person name="Herlambang A."/>
            <person name="Guo Y."/>
            <person name="Takashima Y."/>
            <person name="Narisawa K."/>
            <person name="Ohta H."/>
            <person name="Nishizawa T."/>
        </authorList>
    </citation>
    <scope>NUCLEOTIDE SEQUENCE</scope>
    <source>
        <strain evidence="3">E1425</strain>
    </source>
</reference>
<comment type="similarity">
    <text evidence="1">Belongs to the polyketide transferase af380 family.</text>
</comment>
<dbReference type="PANTHER" id="PTHR47751:SF1">
    <property type="entry name" value="SUPERFAMILY HYDROLASE, PUTATIVE (AFU_ORTHOLOGUE AFUA_2G16580)-RELATED"/>
    <property type="match status" value="1"/>
</dbReference>
<dbReference type="SUPFAM" id="SSF53474">
    <property type="entry name" value="alpha/beta-Hydrolases"/>
    <property type="match status" value="1"/>
</dbReference>
<dbReference type="Gene3D" id="3.40.50.1820">
    <property type="entry name" value="alpha/beta hydrolase"/>
    <property type="match status" value="1"/>
</dbReference>
<name>A0A9P3HGD0_9FUNG</name>
<evidence type="ECO:0000313" key="3">
    <source>
        <dbReference type="EMBL" id="GJJ76137.1"/>
    </source>
</evidence>
<dbReference type="PANTHER" id="PTHR47751">
    <property type="entry name" value="SUPERFAMILY HYDROLASE, PUTATIVE (AFU_ORTHOLOGUE AFUA_2G16580)-RELATED"/>
    <property type="match status" value="1"/>
</dbReference>
<dbReference type="GO" id="GO:0016787">
    <property type="term" value="F:hydrolase activity"/>
    <property type="evidence" value="ECO:0007669"/>
    <property type="project" value="InterPro"/>
</dbReference>
<gene>
    <name evidence="3" type="ORF">EMPS_08496</name>
</gene>
<dbReference type="Pfam" id="PF01738">
    <property type="entry name" value="DLH"/>
    <property type="match status" value="1"/>
</dbReference>
<evidence type="ECO:0000259" key="2">
    <source>
        <dbReference type="Pfam" id="PF01738"/>
    </source>
</evidence>
<dbReference type="EMBL" id="BQFW01000012">
    <property type="protein sequence ID" value="GJJ76137.1"/>
    <property type="molecule type" value="Genomic_DNA"/>
</dbReference>
<sequence>MTRTAITFPSQNFNIAGHLYIPDSYKGGQKVPAVIVLHPYGGVKEQTAGTYAQELSKNGFVTLAFDRRYQGESEGTPRQVEDAFGAGEDIRSAVTFLSLQDQVDPARIGILGVCAGGGYVIFGASTDRRIKAVAGVSAVDLGAFIRTLGKPTLDGILDQAGQARIDYAKTGEVKYLPIVPELKDVTPQTPNLMAEGAEYYLTPRGGHPNSINRTAIWSYNQLAIYDSYAQIDQISPRPMLLIAGSKADTLCWSEKAMKEAGPENKELYIIEGSTHIDLYDRHVSKVLPKLVEFFKQKL</sequence>
<dbReference type="Proteomes" id="UP000827284">
    <property type="component" value="Unassembled WGS sequence"/>
</dbReference>
<proteinExistence type="inferred from homology"/>